<evidence type="ECO:0000256" key="4">
    <source>
        <dbReference type="ARBA" id="ARBA00022777"/>
    </source>
</evidence>
<dbReference type="GO" id="GO:0004765">
    <property type="term" value="F:shikimate kinase activity"/>
    <property type="evidence" value="ECO:0007669"/>
    <property type="project" value="UniProtKB-EC"/>
</dbReference>
<evidence type="ECO:0000256" key="5">
    <source>
        <dbReference type="ARBA" id="ARBA00022840"/>
    </source>
</evidence>
<comment type="catalytic activity">
    <reaction evidence="7">
        <text>shikimate + ATP = 3-phosphoshikimate + ADP + H(+)</text>
        <dbReference type="Rhea" id="RHEA:13121"/>
        <dbReference type="ChEBI" id="CHEBI:15378"/>
        <dbReference type="ChEBI" id="CHEBI:30616"/>
        <dbReference type="ChEBI" id="CHEBI:36208"/>
        <dbReference type="ChEBI" id="CHEBI:145989"/>
        <dbReference type="ChEBI" id="CHEBI:456216"/>
        <dbReference type="EC" id="2.7.1.71"/>
    </reaction>
</comment>
<dbReference type="EC" id="2.7.1.71" evidence="7"/>
<feature type="binding site" evidence="7">
    <location>
        <position position="56"/>
    </location>
    <ligand>
        <name>substrate</name>
    </ligand>
</feature>
<keyword evidence="6 7" id="KW-0057">Aromatic amino acid biosynthesis</keyword>
<dbReference type="PRINTS" id="PR01100">
    <property type="entry name" value="SHIKIMTKNASE"/>
</dbReference>
<evidence type="ECO:0000313" key="9">
    <source>
        <dbReference type="Proteomes" id="UP001370590"/>
    </source>
</evidence>
<proteinExistence type="inferred from homology"/>
<dbReference type="PANTHER" id="PTHR21087">
    <property type="entry name" value="SHIKIMATE KINASE"/>
    <property type="match status" value="1"/>
</dbReference>
<keyword evidence="1 7" id="KW-0028">Amino-acid biosynthesis</keyword>
<protein>
    <recommendedName>
        <fullName evidence="7">Shikimate kinase</fullName>
        <shortName evidence="7">SK</shortName>
        <ecNumber evidence="7">2.7.1.71</ecNumber>
    </recommendedName>
</protein>
<keyword evidence="4 7" id="KW-0418">Kinase</keyword>
<dbReference type="InterPro" id="IPR000623">
    <property type="entry name" value="Shikimate_kinase/TSH1"/>
</dbReference>
<dbReference type="EMBL" id="JAWMWH010000003">
    <property type="protein sequence ID" value="MEJ6401112.1"/>
    <property type="molecule type" value="Genomic_DNA"/>
</dbReference>
<dbReference type="PANTHER" id="PTHR21087:SF16">
    <property type="entry name" value="SHIKIMATE KINASE 1, CHLOROPLASTIC"/>
    <property type="match status" value="1"/>
</dbReference>
<keyword evidence="2 7" id="KW-0808">Transferase</keyword>
<comment type="subunit">
    <text evidence="7">Monomer.</text>
</comment>
<dbReference type="SUPFAM" id="SSF52540">
    <property type="entry name" value="P-loop containing nucleoside triphosphate hydrolases"/>
    <property type="match status" value="1"/>
</dbReference>
<feature type="binding site" evidence="7">
    <location>
        <position position="32"/>
    </location>
    <ligand>
        <name>substrate</name>
    </ligand>
</feature>
<dbReference type="InterPro" id="IPR031322">
    <property type="entry name" value="Shikimate/glucono_kinase"/>
</dbReference>
<dbReference type="RefSeq" id="WP_339960959.1">
    <property type="nucleotide sequence ID" value="NZ_JAWMWH010000003.1"/>
</dbReference>
<evidence type="ECO:0000313" key="8">
    <source>
        <dbReference type="EMBL" id="MEJ6401112.1"/>
    </source>
</evidence>
<dbReference type="Pfam" id="PF01202">
    <property type="entry name" value="SKI"/>
    <property type="match status" value="1"/>
</dbReference>
<feature type="binding site" evidence="7">
    <location>
        <position position="77"/>
    </location>
    <ligand>
        <name>substrate</name>
    </ligand>
</feature>
<comment type="caution">
    <text evidence="7">Lacks conserved residue(s) required for the propagation of feature annotation.</text>
</comment>
<evidence type="ECO:0000256" key="6">
    <source>
        <dbReference type="ARBA" id="ARBA00023141"/>
    </source>
</evidence>
<feature type="binding site" evidence="7">
    <location>
        <begin position="10"/>
        <end position="15"/>
    </location>
    <ligand>
        <name>ATP</name>
        <dbReference type="ChEBI" id="CHEBI:30616"/>
    </ligand>
</feature>
<name>A0ABU8SPD7_9LACO</name>
<dbReference type="HAMAP" id="MF_00109">
    <property type="entry name" value="Shikimate_kinase"/>
    <property type="match status" value="1"/>
</dbReference>
<gene>
    <name evidence="7" type="primary">aroK</name>
    <name evidence="8" type="ORF">R4146_08150</name>
</gene>
<dbReference type="InterPro" id="IPR027417">
    <property type="entry name" value="P-loop_NTPase"/>
</dbReference>
<comment type="function">
    <text evidence="7">Catalyzes the specific phosphorylation of the 3-hydroxyl group of shikimic acid using ATP as a cosubstrate.</text>
</comment>
<keyword evidence="7" id="KW-0460">Magnesium</keyword>
<feature type="binding site" evidence="7">
    <location>
        <position position="14"/>
    </location>
    <ligand>
        <name>Mg(2+)</name>
        <dbReference type="ChEBI" id="CHEBI:18420"/>
    </ligand>
</feature>
<keyword evidence="7" id="KW-0963">Cytoplasm</keyword>
<comment type="pathway">
    <text evidence="7">Metabolic intermediate biosynthesis; chorismate biosynthesis; chorismate from D-erythrose 4-phosphate and phosphoenolpyruvate: step 5/7.</text>
</comment>
<dbReference type="Proteomes" id="UP001370590">
    <property type="component" value="Unassembled WGS sequence"/>
</dbReference>
<keyword evidence="3 7" id="KW-0547">Nucleotide-binding</keyword>
<accession>A0ABU8SPD7</accession>
<evidence type="ECO:0000256" key="7">
    <source>
        <dbReference type="HAMAP-Rule" id="MF_00109"/>
    </source>
</evidence>
<sequence>MNITLIGFMGSGKTTVANALSQQLEIEQNDLDEMVLQRTGLTIPEYFEQYGEAKFRKLEMDNLQLALATGGILSTGGGTPMQANNFKLIQEANTATVFLNAQDNTITHHLIHDGIEERPLFKQLGIDGIIKLKHERQLTYEQLADVIIDVDHKSPELIVNELMEKLSEVNSND</sequence>
<reference evidence="8 9" key="1">
    <citation type="submission" date="2023-10" db="EMBL/GenBank/DDBJ databases">
        <title>Nicoliella lavandulae sp. nov. isolated from Lavandula angustifolia flowers.</title>
        <authorList>
            <person name="Alcantara C."/>
            <person name="Zuniga M."/>
            <person name="Landete J.M."/>
            <person name="Monedero V."/>
        </authorList>
    </citation>
    <scope>NUCLEOTIDE SEQUENCE [LARGE SCALE GENOMIC DNA]</scope>
    <source>
        <strain evidence="8 9">Es01</strain>
    </source>
</reference>
<feature type="binding site" evidence="7">
    <location>
        <position position="118"/>
    </location>
    <ligand>
        <name>ATP</name>
        <dbReference type="ChEBI" id="CHEBI:30616"/>
    </ligand>
</feature>
<evidence type="ECO:0000256" key="2">
    <source>
        <dbReference type="ARBA" id="ARBA00022679"/>
    </source>
</evidence>
<keyword evidence="9" id="KW-1185">Reference proteome</keyword>
<comment type="cofactor">
    <cofactor evidence="7">
        <name>Mg(2+)</name>
        <dbReference type="ChEBI" id="CHEBI:18420"/>
    </cofactor>
    <text evidence="7">Binds 1 Mg(2+) ion per subunit.</text>
</comment>
<feature type="binding site" evidence="7">
    <location>
        <position position="136"/>
    </location>
    <ligand>
        <name>substrate</name>
    </ligand>
</feature>
<keyword evidence="7" id="KW-0479">Metal-binding</keyword>
<keyword evidence="5 7" id="KW-0067">ATP-binding</keyword>
<comment type="subcellular location">
    <subcellularLocation>
        <location evidence="7">Cytoplasm</location>
    </subcellularLocation>
</comment>
<organism evidence="8 9">
    <name type="scientific">Nicoliella lavandulae</name>
    <dbReference type="NCBI Taxonomy" id="3082954"/>
    <lineage>
        <taxon>Bacteria</taxon>
        <taxon>Bacillati</taxon>
        <taxon>Bacillota</taxon>
        <taxon>Bacilli</taxon>
        <taxon>Lactobacillales</taxon>
        <taxon>Lactobacillaceae</taxon>
        <taxon>Nicoliella</taxon>
    </lineage>
</organism>
<comment type="similarity">
    <text evidence="7">Belongs to the shikimate kinase family.</text>
</comment>
<dbReference type="CDD" id="cd00464">
    <property type="entry name" value="SK"/>
    <property type="match status" value="1"/>
</dbReference>
<evidence type="ECO:0000256" key="3">
    <source>
        <dbReference type="ARBA" id="ARBA00022741"/>
    </source>
</evidence>
<comment type="caution">
    <text evidence="8">The sequence shown here is derived from an EMBL/GenBank/DDBJ whole genome shotgun (WGS) entry which is preliminary data.</text>
</comment>
<evidence type="ECO:0000256" key="1">
    <source>
        <dbReference type="ARBA" id="ARBA00022605"/>
    </source>
</evidence>
<dbReference type="Gene3D" id="3.40.50.300">
    <property type="entry name" value="P-loop containing nucleotide triphosphate hydrolases"/>
    <property type="match status" value="1"/>
</dbReference>